<keyword evidence="1" id="KW-1133">Transmembrane helix</keyword>
<proteinExistence type="predicted"/>
<gene>
    <name evidence="2" type="ORF">RH861_15095</name>
</gene>
<comment type="caution">
    <text evidence="2">The sequence shown here is derived from an EMBL/GenBank/DDBJ whole genome shotgun (WGS) entry which is preliminary data.</text>
</comment>
<sequence length="151" mass="15723">MTGGAGALSKPPIQGWRWVFVGGFAVAIMGTAISLLVVVFPPSSVPRVADPAELIGEWRASDSGARIVLESGGRAAVSEFSFHSGHGASRSTVDASGDWTIDPAAPTAVGVLVTEASGEQAWIDLDYATCRGEPCLQYGPEEDATSFVREQ</sequence>
<dbReference type="Proteomes" id="UP001260072">
    <property type="component" value="Unassembled WGS sequence"/>
</dbReference>
<evidence type="ECO:0000256" key="1">
    <source>
        <dbReference type="SAM" id="Phobius"/>
    </source>
</evidence>
<protein>
    <submittedName>
        <fullName evidence="2">Uncharacterized protein</fullName>
    </submittedName>
</protein>
<accession>A0ABU1FNQ4</accession>
<keyword evidence="1" id="KW-0812">Transmembrane</keyword>
<feature type="transmembrane region" description="Helical" evidence="1">
    <location>
        <begin position="18"/>
        <end position="40"/>
    </location>
</feature>
<keyword evidence="3" id="KW-1185">Reference proteome</keyword>
<evidence type="ECO:0000313" key="2">
    <source>
        <dbReference type="EMBL" id="MDR5693399.1"/>
    </source>
</evidence>
<reference evidence="3" key="1">
    <citation type="submission" date="2023-07" db="EMBL/GenBank/DDBJ databases">
        <title>Description of three actinobacteria isolated from air of manufacturing shop in a pharmaceutical factory.</title>
        <authorList>
            <person name="Zhang D.-F."/>
        </authorList>
    </citation>
    <scope>NUCLEOTIDE SEQUENCE [LARGE SCALE GENOMIC DNA]</scope>
    <source>
        <strain evidence="3">CCTCC AB 2011122</strain>
    </source>
</reference>
<name>A0ABU1FNQ4_9MICO</name>
<organism evidence="2 3">
    <name type="scientific">Agromyces indicus</name>
    <dbReference type="NCBI Taxonomy" id="758919"/>
    <lineage>
        <taxon>Bacteria</taxon>
        <taxon>Bacillati</taxon>
        <taxon>Actinomycetota</taxon>
        <taxon>Actinomycetes</taxon>
        <taxon>Micrococcales</taxon>
        <taxon>Microbacteriaceae</taxon>
        <taxon>Agromyces</taxon>
    </lineage>
</organism>
<keyword evidence="1" id="KW-0472">Membrane</keyword>
<dbReference type="RefSeq" id="WP_310521691.1">
    <property type="nucleotide sequence ID" value="NZ_BAABBS010000002.1"/>
</dbReference>
<dbReference type="EMBL" id="JAVKGS010000005">
    <property type="protein sequence ID" value="MDR5693399.1"/>
    <property type="molecule type" value="Genomic_DNA"/>
</dbReference>
<evidence type="ECO:0000313" key="3">
    <source>
        <dbReference type="Proteomes" id="UP001260072"/>
    </source>
</evidence>